<dbReference type="InterPro" id="IPR020476">
    <property type="entry name" value="Nudix_hydrolase"/>
</dbReference>
<dbReference type="CDD" id="cd03424">
    <property type="entry name" value="NUDIX_ADPRase_Nudt5_UGPPase_Nudt14"/>
    <property type="match status" value="1"/>
</dbReference>
<comment type="similarity">
    <text evidence="3">Belongs to the Nudix hydrolase family.</text>
</comment>
<evidence type="ECO:0000256" key="3">
    <source>
        <dbReference type="RuleBase" id="RU003476"/>
    </source>
</evidence>
<dbReference type="GO" id="GO:0016462">
    <property type="term" value="F:pyrophosphatase activity"/>
    <property type="evidence" value="ECO:0007669"/>
    <property type="project" value="UniProtKB-ARBA"/>
</dbReference>
<comment type="caution">
    <text evidence="5">The sequence shown here is derived from an EMBL/GenBank/DDBJ whole genome shotgun (WGS) entry which is preliminary data.</text>
</comment>
<comment type="cofactor">
    <cofactor evidence="1">
        <name>Mg(2+)</name>
        <dbReference type="ChEBI" id="CHEBI:18420"/>
    </cofactor>
</comment>
<gene>
    <name evidence="5" type="ORF">A2438_00255</name>
</gene>
<evidence type="ECO:0000313" key="6">
    <source>
        <dbReference type="Proteomes" id="UP000179242"/>
    </source>
</evidence>
<dbReference type="PANTHER" id="PTHR11839:SF18">
    <property type="entry name" value="NUDIX HYDROLASE DOMAIN-CONTAINING PROTEIN"/>
    <property type="match status" value="1"/>
</dbReference>
<accession>A0A1F4U733</accession>
<evidence type="ECO:0000256" key="1">
    <source>
        <dbReference type="ARBA" id="ARBA00001946"/>
    </source>
</evidence>
<dbReference type="GO" id="GO:0006753">
    <property type="term" value="P:nucleoside phosphate metabolic process"/>
    <property type="evidence" value="ECO:0007669"/>
    <property type="project" value="TreeGrafter"/>
</dbReference>
<dbReference type="PRINTS" id="PR00502">
    <property type="entry name" value="NUDIXFAMILY"/>
</dbReference>
<dbReference type="PROSITE" id="PS51462">
    <property type="entry name" value="NUDIX"/>
    <property type="match status" value="1"/>
</dbReference>
<proteinExistence type="inferred from homology"/>
<evidence type="ECO:0000256" key="2">
    <source>
        <dbReference type="ARBA" id="ARBA00022801"/>
    </source>
</evidence>
<dbReference type="Proteomes" id="UP000179242">
    <property type="component" value="Unassembled WGS sequence"/>
</dbReference>
<dbReference type="AlphaFoldDB" id="A0A1F4U733"/>
<dbReference type="SUPFAM" id="SSF55811">
    <property type="entry name" value="Nudix"/>
    <property type="match status" value="1"/>
</dbReference>
<dbReference type="InterPro" id="IPR020084">
    <property type="entry name" value="NUDIX_hydrolase_CS"/>
</dbReference>
<dbReference type="GO" id="GO:0019693">
    <property type="term" value="P:ribose phosphate metabolic process"/>
    <property type="evidence" value="ECO:0007669"/>
    <property type="project" value="TreeGrafter"/>
</dbReference>
<name>A0A1F4U733_UNCSA</name>
<reference evidence="5 6" key="1">
    <citation type="journal article" date="2016" name="Nat. Commun.">
        <title>Thousands of microbial genomes shed light on interconnected biogeochemical processes in an aquifer system.</title>
        <authorList>
            <person name="Anantharaman K."/>
            <person name="Brown C.T."/>
            <person name="Hug L.A."/>
            <person name="Sharon I."/>
            <person name="Castelle C.J."/>
            <person name="Probst A.J."/>
            <person name="Thomas B.C."/>
            <person name="Singh A."/>
            <person name="Wilkins M.J."/>
            <person name="Karaoz U."/>
            <person name="Brodie E.L."/>
            <person name="Williams K.H."/>
            <person name="Hubbard S.S."/>
            <person name="Banfield J.F."/>
        </authorList>
    </citation>
    <scope>NUCLEOTIDE SEQUENCE [LARGE SCALE GENOMIC DNA]</scope>
</reference>
<organism evidence="5 6">
    <name type="scientific">candidate division WOR-1 bacterium RIFOXYC2_FULL_46_14</name>
    <dbReference type="NCBI Taxonomy" id="1802587"/>
    <lineage>
        <taxon>Bacteria</taxon>
        <taxon>Bacillati</taxon>
        <taxon>Saganbacteria</taxon>
    </lineage>
</organism>
<evidence type="ECO:0000313" key="5">
    <source>
        <dbReference type="EMBL" id="OGC40721.1"/>
    </source>
</evidence>
<dbReference type="Gene3D" id="3.90.79.10">
    <property type="entry name" value="Nucleoside Triphosphate Pyrophosphohydrolase"/>
    <property type="match status" value="1"/>
</dbReference>
<keyword evidence="2 3" id="KW-0378">Hydrolase</keyword>
<dbReference type="GO" id="GO:0005829">
    <property type="term" value="C:cytosol"/>
    <property type="evidence" value="ECO:0007669"/>
    <property type="project" value="TreeGrafter"/>
</dbReference>
<dbReference type="FunFam" id="3.90.79.10:FF:000024">
    <property type="entry name" value="ADP-ribose pyrophosphatase"/>
    <property type="match status" value="1"/>
</dbReference>
<dbReference type="PANTHER" id="PTHR11839">
    <property type="entry name" value="UDP/ADP-SUGAR PYROPHOSPHATASE"/>
    <property type="match status" value="1"/>
</dbReference>
<sequence>MFEKTIKETYYYKGRMINMKDVEVMLPDGKVSRREIVEHPGAVIIVAITDKKEIVLIKQYRKPVEEVIIEIPAGLVNKGEKLEEAAKRELKEETGYTAGKIKKALSSYTSPGYSTEMIHYFIATELEKGAQGFDEDENIDAFLLSLDEAKRQIKEGKIKDNKTIVGIMLADGQISP</sequence>
<protein>
    <recommendedName>
        <fullName evidence="4">Nudix hydrolase domain-containing protein</fullName>
    </recommendedName>
</protein>
<feature type="domain" description="Nudix hydrolase" evidence="4">
    <location>
        <begin position="37"/>
        <end position="166"/>
    </location>
</feature>
<dbReference type="InterPro" id="IPR015797">
    <property type="entry name" value="NUDIX_hydrolase-like_dom_sf"/>
</dbReference>
<dbReference type="EMBL" id="MEUJ01000002">
    <property type="protein sequence ID" value="OGC40721.1"/>
    <property type="molecule type" value="Genomic_DNA"/>
</dbReference>
<dbReference type="Pfam" id="PF00293">
    <property type="entry name" value="NUDIX"/>
    <property type="match status" value="1"/>
</dbReference>
<dbReference type="InterPro" id="IPR000086">
    <property type="entry name" value="NUDIX_hydrolase_dom"/>
</dbReference>
<evidence type="ECO:0000259" key="4">
    <source>
        <dbReference type="PROSITE" id="PS51462"/>
    </source>
</evidence>
<dbReference type="PROSITE" id="PS00893">
    <property type="entry name" value="NUDIX_BOX"/>
    <property type="match status" value="1"/>
</dbReference>